<accession>A0AAE0LBN0</accession>
<evidence type="ECO:0000256" key="1">
    <source>
        <dbReference type="SAM" id="MobiDB-lite"/>
    </source>
</evidence>
<evidence type="ECO:0000313" key="2">
    <source>
        <dbReference type="EMBL" id="KAK3278899.1"/>
    </source>
</evidence>
<proteinExistence type="predicted"/>
<gene>
    <name evidence="2" type="ORF">CYMTET_13195</name>
</gene>
<reference evidence="2 3" key="1">
    <citation type="journal article" date="2015" name="Genome Biol. Evol.">
        <title>Comparative Genomics of a Bacterivorous Green Alga Reveals Evolutionary Causalities and Consequences of Phago-Mixotrophic Mode of Nutrition.</title>
        <authorList>
            <person name="Burns J.A."/>
            <person name="Paasch A."/>
            <person name="Narechania A."/>
            <person name="Kim E."/>
        </authorList>
    </citation>
    <scope>NUCLEOTIDE SEQUENCE [LARGE SCALE GENOMIC DNA]</scope>
    <source>
        <strain evidence="2 3">PLY_AMNH</strain>
    </source>
</reference>
<dbReference type="Proteomes" id="UP001190700">
    <property type="component" value="Unassembled WGS sequence"/>
</dbReference>
<protein>
    <submittedName>
        <fullName evidence="2">Uncharacterized protein</fullName>
    </submittedName>
</protein>
<dbReference type="AlphaFoldDB" id="A0AAE0LBN0"/>
<feature type="region of interest" description="Disordered" evidence="1">
    <location>
        <begin position="162"/>
        <end position="207"/>
    </location>
</feature>
<keyword evidence="3" id="KW-1185">Reference proteome</keyword>
<evidence type="ECO:0000313" key="3">
    <source>
        <dbReference type="Proteomes" id="UP001190700"/>
    </source>
</evidence>
<name>A0AAE0LBN0_9CHLO</name>
<comment type="caution">
    <text evidence="2">The sequence shown here is derived from an EMBL/GenBank/DDBJ whole genome shotgun (WGS) entry which is preliminary data.</text>
</comment>
<organism evidence="2 3">
    <name type="scientific">Cymbomonas tetramitiformis</name>
    <dbReference type="NCBI Taxonomy" id="36881"/>
    <lineage>
        <taxon>Eukaryota</taxon>
        <taxon>Viridiplantae</taxon>
        <taxon>Chlorophyta</taxon>
        <taxon>Pyramimonadophyceae</taxon>
        <taxon>Pyramimonadales</taxon>
        <taxon>Pyramimonadaceae</taxon>
        <taxon>Cymbomonas</taxon>
    </lineage>
</organism>
<sequence length="237" mass="25307">MSRIASLQKGFGKKATFEASANALAELIASQFESSSEDVQKAMFTAVWRASTVLQTRYGSSSMTGFWKSGERLFRAALQAVSNPQNVVPLVGEWRLKLEEALSRALETLNNEGAPPSGADFAPRSTHLFEGQLSVEEERPHYHHHDSLETVMGALVEGLLAERSTPGAGRVRRSDGTGTGAEQQQPSDGDNADAVEGQQQPAATCGPETLLSDNVPGSQFVGGTRIHAISLLVSAIE</sequence>
<dbReference type="EMBL" id="LGRX02005228">
    <property type="protein sequence ID" value="KAK3278899.1"/>
    <property type="molecule type" value="Genomic_DNA"/>
</dbReference>